<evidence type="ECO:0008006" key="2">
    <source>
        <dbReference type="Google" id="ProtNLM"/>
    </source>
</evidence>
<proteinExistence type="predicted"/>
<sequence length="75" mass="8431">MAILVDEVRTKECATRPSVREVCLVGVSRPNSSWGRGDRVRLAGRAYRVEASRARSGREDETARYVHLRDVGETD</sequence>
<dbReference type="EMBL" id="CP155447">
    <property type="protein sequence ID" value="XBH05372.1"/>
    <property type="molecule type" value="Genomic_DNA"/>
</dbReference>
<organism evidence="1">
    <name type="scientific">Singulisphaera sp. Ch08</name>
    <dbReference type="NCBI Taxonomy" id="3120278"/>
    <lineage>
        <taxon>Bacteria</taxon>
        <taxon>Pseudomonadati</taxon>
        <taxon>Planctomycetota</taxon>
        <taxon>Planctomycetia</taxon>
        <taxon>Isosphaerales</taxon>
        <taxon>Isosphaeraceae</taxon>
        <taxon>Singulisphaera</taxon>
    </lineage>
</organism>
<dbReference type="RefSeq" id="WP_406698188.1">
    <property type="nucleotide sequence ID" value="NZ_CP155447.1"/>
</dbReference>
<name>A0AAU7CKB0_9BACT</name>
<accession>A0AAU7CKB0</accession>
<evidence type="ECO:0000313" key="1">
    <source>
        <dbReference type="EMBL" id="XBH05372.1"/>
    </source>
</evidence>
<reference evidence="1" key="1">
    <citation type="submission" date="2024-05" db="EMBL/GenBank/DDBJ databases">
        <title>Planctomycetes of the genus Singulisphaera possess chitinolytic capabilities.</title>
        <authorList>
            <person name="Ivanova A."/>
        </authorList>
    </citation>
    <scope>NUCLEOTIDE SEQUENCE</scope>
    <source>
        <strain evidence="1">Ch08T</strain>
    </source>
</reference>
<protein>
    <recommendedName>
        <fullName evidence="2">Head-to-tail stopper</fullName>
    </recommendedName>
</protein>
<dbReference type="AlphaFoldDB" id="A0AAU7CKB0"/>
<gene>
    <name evidence="1" type="ORF">V5E97_04970</name>
</gene>